<accession>A0A0L0DML1</accession>
<dbReference type="EMBL" id="GL349437">
    <property type="protein sequence ID" value="KNC53554.1"/>
    <property type="molecule type" value="Genomic_DNA"/>
</dbReference>
<gene>
    <name evidence="2" type="ORF">AMSG_01265</name>
</gene>
<evidence type="ECO:0000313" key="2">
    <source>
        <dbReference type="EMBL" id="KNC53554.1"/>
    </source>
</evidence>
<feature type="compositionally biased region" description="Low complexity" evidence="1">
    <location>
        <begin position="197"/>
        <end position="215"/>
    </location>
</feature>
<evidence type="ECO:0000256" key="1">
    <source>
        <dbReference type="SAM" id="MobiDB-lite"/>
    </source>
</evidence>
<organism evidence="2 3">
    <name type="scientific">Thecamonas trahens ATCC 50062</name>
    <dbReference type="NCBI Taxonomy" id="461836"/>
    <lineage>
        <taxon>Eukaryota</taxon>
        <taxon>Apusozoa</taxon>
        <taxon>Apusomonadida</taxon>
        <taxon>Apusomonadidae</taxon>
        <taxon>Thecamonas</taxon>
    </lineage>
</organism>
<reference evidence="2 3" key="1">
    <citation type="submission" date="2010-05" db="EMBL/GenBank/DDBJ databases">
        <title>The Genome Sequence of Thecamonas trahens ATCC 50062.</title>
        <authorList>
            <consortium name="The Broad Institute Genome Sequencing Platform"/>
            <person name="Russ C."/>
            <person name="Cuomo C."/>
            <person name="Shea T."/>
            <person name="Young S.K."/>
            <person name="Zeng Q."/>
            <person name="Koehrsen M."/>
            <person name="Haas B."/>
            <person name="Borodovsky M."/>
            <person name="Guigo R."/>
            <person name="Alvarado L."/>
            <person name="Berlin A."/>
            <person name="Bochicchio J."/>
            <person name="Borenstein D."/>
            <person name="Chapman S."/>
            <person name="Chen Z."/>
            <person name="Freedman E."/>
            <person name="Gellesch M."/>
            <person name="Goldberg J."/>
            <person name="Griggs A."/>
            <person name="Gujja S."/>
            <person name="Heilman E."/>
            <person name="Heiman D."/>
            <person name="Hepburn T."/>
            <person name="Howarth C."/>
            <person name="Jen D."/>
            <person name="Larson L."/>
            <person name="Mehta T."/>
            <person name="Park D."/>
            <person name="Pearson M."/>
            <person name="Roberts A."/>
            <person name="Saif S."/>
            <person name="Shenoy N."/>
            <person name="Sisk P."/>
            <person name="Stolte C."/>
            <person name="Sykes S."/>
            <person name="Thomson T."/>
            <person name="Walk T."/>
            <person name="White J."/>
            <person name="Yandava C."/>
            <person name="Burger G."/>
            <person name="Gray M.W."/>
            <person name="Holland P.W.H."/>
            <person name="King N."/>
            <person name="Lang F.B.F."/>
            <person name="Roger A.J."/>
            <person name="Ruiz-Trillo I."/>
            <person name="Lander E."/>
            <person name="Nusbaum C."/>
        </authorList>
    </citation>
    <scope>NUCLEOTIDE SEQUENCE [LARGE SCALE GENOMIC DNA]</scope>
    <source>
        <strain evidence="2 3">ATCC 50062</strain>
    </source>
</reference>
<dbReference type="Proteomes" id="UP000054408">
    <property type="component" value="Unassembled WGS sequence"/>
</dbReference>
<dbReference type="GeneID" id="25561021"/>
<name>A0A0L0DML1_THETB</name>
<keyword evidence="3" id="KW-1185">Reference proteome</keyword>
<dbReference type="AlphaFoldDB" id="A0A0L0DML1"/>
<feature type="region of interest" description="Disordered" evidence="1">
    <location>
        <begin position="43"/>
        <end position="90"/>
    </location>
</feature>
<feature type="region of interest" description="Disordered" evidence="1">
    <location>
        <begin position="1"/>
        <end position="20"/>
    </location>
</feature>
<feature type="region of interest" description="Disordered" evidence="1">
    <location>
        <begin position="192"/>
        <end position="221"/>
    </location>
</feature>
<feature type="compositionally biased region" description="Basic and acidic residues" evidence="1">
    <location>
        <begin position="81"/>
        <end position="90"/>
    </location>
</feature>
<feature type="compositionally biased region" description="Basic residues" evidence="1">
    <location>
        <begin position="49"/>
        <end position="63"/>
    </location>
</feature>
<proteinExistence type="predicted"/>
<evidence type="ECO:0000313" key="3">
    <source>
        <dbReference type="Proteomes" id="UP000054408"/>
    </source>
</evidence>
<dbReference type="RefSeq" id="XP_013761873.1">
    <property type="nucleotide sequence ID" value="XM_013906419.1"/>
</dbReference>
<sequence>MAHRSPRYRGTFTPDTRGLGGAAMVSARRDAHLQALLAESARKSEFRATRSRSRQRVRRRRIRGSGTSPGRPLGTTVLDRACGKDARRPSDIAREHNANIFHMVRRMRAHAARLDAHKNRNHPVAHPVFLGPPEVSHYLPMPGPHEPNASHPVDLRYSRGADLHGYRNPHPHLLREPSVDELELFLADTAGAQPPGSSQAKAKAQAAKAAKVPPAARRRRPRASAASLALESFIALRILEPSADLEVLTTDYTDKLVSIPRLLELRAELLAAGCAALDELLRPGSDEHARHIKAFKMAFVRAFRAA</sequence>
<protein>
    <submittedName>
        <fullName evidence="2">Uncharacterized protein</fullName>
    </submittedName>
</protein>